<keyword evidence="2" id="KW-1185">Reference proteome</keyword>
<accession>A0ACB8DVW7</accession>
<dbReference type="EMBL" id="CM023470">
    <property type="protein sequence ID" value="KAH7978501.1"/>
    <property type="molecule type" value="Genomic_DNA"/>
</dbReference>
<gene>
    <name evidence="1" type="ORF">HPB49_005743</name>
</gene>
<dbReference type="Proteomes" id="UP000821865">
    <property type="component" value="Chromosome 1"/>
</dbReference>
<proteinExistence type="predicted"/>
<evidence type="ECO:0000313" key="1">
    <source>
        <dbReference type="EMBL" id="KAH7978501.1"/>
    </source>
</evidence>
<organism evidence="1 2">
    <name type="scientific">Dermacentor silvarum</name>
    <name type="common">Tick</name>
    <dbReference type="NCBI Taxonomy" id="543639"/>
    <lineage>
        <taxon>Eukaryota</taxon>
        <taxon>Metazoa</taxon>
        <taxon>Ecdysozoa</taxon>
        <taxon>Arthropoda</taxon>
        <taxon>Chelicerata</taxon>
        <taxon>Arachnida</taxon>
        <taxon>Acari</taxon>
        <taxon>Parasitiformes</taxon>
        <taxon>Ixodida</taxon>
        <taxon>Ixodoidea</taxon>
        <taxon>Ixodidae</taxon>
        <taxon>Rhipicephalinae</taxon>
        <taxon>Dermacentor</taxon>
    </lineage>
</organism>
<reference evidence="1" key="1">
    <citation type="submission" date="2020-05" db="EMBL/GenBank/DDBJ databases">
        <title>Large-scale comparative analyses of tick genomes elucidate their genetic diversity and vector capacities.</title>
        <authorList>
            <person name="Jia N."/>
            <person name="Wang J."/>
            <person name="Shi W."/>
            <person name="Du L."/>
            <person name="Sun Y."/>
            <person name="Zhan W."/>
            <person name="Jiang J."/>
            <person name="Wang Q."/>
            <person name="Zhang B."/>
            <person name="Ji P."/>
            <person name="Sakyi L.B."/>
            <person name="Cui X."/>
            <person name="Yuan T."/>
            <person name="Jiang B."/>
            <person name="Yang W."/>
            <person name="Lam T.T.-Y."/>
            <person name="Chang Q."/>
            <person name="Ding S."/>
            <person name="Wang X."/>
            <person name="Zhu J."/>
            <person name="Ruan X."/>
            <person name="Zhao L."/>
            <person name="Wei J."/>
            <person name="Que T."/>
            <person name="Du C."/>
            <person name="Cheng J."/>
            <person name="Dai P."/>
            <person name="Han X."/>
            <person name="Huang E."/>
            <person name="Gao Y."/>
            <person name="Liu J."/>
            <person name="Shao H."/>
            <person name="Ye R."/>
            <person name="Li L."/>
            <person name="Wei W."/>
            <person name="Wang X."/>
            <person name="Wang C."/>
            <person name="Yang T."/>
            <person name="Huo Q."/>
            <person name="Li W."/>
            <person name="Guo W."/>
            <person name="Chen H."/>
            <person name="Zhou L."/>
            <person name="Ni X."/>
            <person name="Tian J."/>
            <person name="Zhou Y."/>
            <person name="Sheng Y."/>
            <person name="Liu T."/>
            <person name="Pan Y."/>
            <person name="Xia L."/>
            <person name="Li J."/>
            <person name="Zhao F."/>
            <person name="Cao W."/>
        </authorList>
    </citation>
    <scope>NUCLEOTIDE SEQUENCE</scope>
    <source>
        <strain evidence="1">Dsil-2018</strain>
    </source>
</reference>
<evidence type="ECO:0000313" key="2">
    <source>
        <dbReference type="Proteomes" id="UP000821865"/>
    </source>
</evidence>
<protein>
    <submittedName>
        <fullName evidence="1">Uncharacterized protein</fullName>
    </submittedName>
</protein>
<comment type="caution">
    <text evidence="1">The sequence shown here is derived from an EMBL/GenBank/DDBJ whole genome shotgun (WGS) entry which is preliminary data.</text>
</comment>
<sequence length="155" mass="17801">MQADPLTHIMKVFESVLYRWIRDFVQLTVNQAGFVKGCEATDAIHAVRRLSKKHHEKQRPLHVTFLDLEKAFGRVPHELTWCALRRHQVPDELVTWFELLYSKPKSQVRSTAGVSKPLRIFGASRPSSAPSPLLFVLVMNAITRNLQRTAPYTLL</sequence>
<name>A0ACB8DVW7_DERSI</name>